<comment type="caution">
    <text evidence="2">The sequence shown here is derived from an EMBL/GenBank/DDBJ whole genome shotgun (WGS) entry which is preliminary data.</text>
</comment>
<protein>
    <submittedName>
        <fullName evidence="2">CatB-related O-acetyltransferase</fullName>
        <ecNumber evidence="2">2.3.1.-</ecNumber>
    </submittedName>
</protein>
<dbReference type="InterPro" id="IPR001451">
    <property type="entry name" value="Hexapep"/>
</dbReference>
<dbReference type="InterPro" id="IPR050179">
    <property type="entry name" value="Trans_hexapeptide_repeat"/>
</dbReference>
<dbReference type="PANTHER" id="PTHR43300:SF11">
    <property type="entry name" value="ACETYLTRANSFERASE RV3034C-RELATED"/>
    <property type="match status" value="1"/>
</dbReference>
<dbReference type="Gene3D" id="2.160.10.10">
    <property type="entry name" value="Hexapeptide repeat proteins"/>
    <property type="match status" value="1"/>
</dbReference>
<organism evidence="2 3">
    <name type="scientific">Pedobacter panaciterrae</name>
    <dbReference type="NCBI Taxonomy" id="363849"/>
    <lineage>
        <taxon>Bacteria</taxon>
        <taxon>Pseudomonadati</taxon>
        <taxon>Bacteroidota</taxon>
        <taxon>Sphingobacteriia</taxon>
        <taxon>Sphingobacteriales</taxon>
        <taxon>Sphingobacteriaceae</taxon>
        <taxon>Pedobacter</taxon>
    </lineage>
</organism>
<dbReference type="EC" id="2.3.1.-" evidence="2"/>
<comment type="similarity">
    <text evidence="1">Belongs to the transferase hexapeptide repeat family.</text>
</comment>
<dbReference type="PANTHER" id="PTHR43300">
    <property type="entry name" value="ACETYLTRANSFERASE"/>
    <property type="match status" value="1"/>
</dbReference>
<evidence type="ECO:0000313" key="3">
    <source>
        <dbReference type="Proteomes" id="UP001378956"/>
    </source>
</evidence>
<accession>A0ABU8NUR6</accession>
<dbReference type="SUPFAM" id="SSF51161">
    <property type="entry name" value="Trimeric LpxA-like enzymes"/>
    <property type="match status" value="1"/>
</dbReference>
<keyword evidence="2" id="KW-0808">Transferase</keyword>
<dbReference type="GO" id="GO:0016746">
    <property type="term" value="F:acyltransferase activity"/>
    <property type="evidence" value="ECO:0007669"/>
    <property type="project" value="UniProtKB-KW"/>
</dbReference>
<dbReference type="EMBL" id="JBBEUB010000014">
    <property type="protein sequence ID" value="MEJ2905708.1"/>
    <property type="molecule type" value="Genomic_DNA"/>
</dbReference>
<keyword evidence="2" id="KW-0012">Acyltransferase</keyword>
<evidence type="ECO:0000313" key="2">
    <source>
        <dbReference type="EMBL" id="MEJ2905708.1"/>
    </source>
</evidence>
<dbReference type="RefSeq" id="WP_172661992.1">
    <property type="nucleotide sequence ID" value="NZ_CBFGNQ010000009.1"/>
</dbReference>
<dbReference type="Proteomes" id="UP001378956">
    <property type="component" value="Unassembled WGS sequence"/>
</dbReference>
<keyword evidence="3" id="KW-1185">Reference proteome</keyword>
<proteinExistence type="inferred from homology"/>
<sequence>MSVVGLIKDLRDLYLAKIKWARYDIAEGFHAGVRVRLWAKNQIKIGKHFYIGRDSLIETDCVIGDYVIFGNRVGIVGRYDHHFQQVGTPIRIASSIREESYDWKGKGLVTRIGNDVWVGYGATIMQGVVINDGAIIAAGSVVTKDVEPYSIYGGNPARKIKDRFDSEEELSNHLRELNSMIS</sequence>
<dbReference type="CDD" id="cd03349">
    <property type="entry name" value="LbH_XAT"/>
    <property type="match status" value="1"/>
</dbReference>
<gene>
    <name evidence="2" type="ORF">WAE58_24905</name>
</gene>
<dbReference type="InterPro" id="IPR011004">
    <property type="entry name" value="Trimer_LpxA-like_sf"/>
</dbReference>
<evidence type="ECO:0000256" key="1">
    <source>
        <dbReference type="ARBA" id="ARBA00007274"/>
    </source>
</evidence>
<reference evidence="2 3" key="1">
    <citation type="submission" date="2024-03" db="EMBL/GenBank/DDBJ databases">
        <title>Sequence of Lycoming College Course Isolates.</title>
        <authorList>
            <person name="Plotts O."/>
            <person name="Newman J."/>
        </authorList>
    </citation>
    <scope>NUCLEOTIDE SEQUENCE [LARGE SCALE GENOMIC DNA]</scope>
    <source>
        <strain evidence="2 3">CJB-3</strain>
    </source>
</reference>
<dbReference type="Pfam" id="PF00132">
    <property type="entry name" value="Hexapep"/>
    <property type="match status" value="1"/>
</dbReference>
<name>A0ABU8NUR6_9SPHI</name>